<dbReference type="AlphaFoldDB" id="A0A1H5VUV0"/>
<gene>
    <name evidence="1" type="ORF">SAMN04489712_102472</name>
</gene>
<evidence type="ECO:0000313" key="1">
    <source>
        <dbReference type="EMBL" id="SEF91075.1"/>
    </source>
</evidence>
<dbReference type="RefSeq" id="WP_103936720.1">
    <property type="nucleotide sequence ID" value="NZ_FNVO01000002.1"/>
</dbReference>
<keyword evidence="1" id="KW-0378">Hydrolase</keyword>
<keyword evidence="1" id="KW-0255">Endonuclease</keyword>
<sequence length="281" mass="31531">MERPSPSDVLTARVRSLASVLPAHAVFAERTAAWLWGVDASSMGVGRADRPIELAVPAGRASPDIPGCRTRGGHLPAEDVTYLDGVRVTTRERTALDCARWLPRLEAIAALDQFLRAGTDAALLRRRMRLLTGETHARRLREVLTLADAGAMLPGETYTRIRVMDAGLPRPRTQIPVPSSGRPRFFLDMGYEDHLTAVEYDGEEFHTARAHCRRDAARRTWIREHHGWEIIVVTKEDVLFNPAPFLETLTTILMHRGWSPAPARLDRIAAKLTRLRRHRPP</sequence>
<name>A0A1H5VUV0_9ACTN</name>
<dbReference type="SUPFAM" id="SSF52980">
    <property type="entry name" value="Restriction endonuclease-like"/>
    <property type="match status" value="1"/>
</dbReference>
<dbReference type="OrthoDB" id="3173471at2"/>
<dbReference type="Gene3D" id="3.40.960.10">
    <property type="entry name" value="VSR Endonuclease"/>
    <property type="match status" value="1"/>
</dbReference>
<keyword evidence="1" id="KW-0540">Nuclease</keyword>
<dbReference type="Proteomes" id="UP000236723">
    <property type="component" value="Unassembled WGS sequence"/>
</dbReference>
<dbReference type="GO" id="GO:0004519">
    <property type="term" value="F:endonuclease activity"/>
    <property type="evidence" value="ECO:0007669"/>
    <property type="project" value="UniProtKB-KW"/>
</dbReference>
<evidence type="ECO:0000313" key="2">
    <source>
        <dbReference type="Proteomes" id="UP000236723"/>
    </source>
</evidence>
<accession>A0A1H5VUV0</accession>
<proteinExistence type="predicted"/>
<dbReference type="EMBL" id="FNVO01000002">
    <property type="protein sequence ID" value="SEF91075.1"/>
    <property type="molecule type" value="Genomic_DNA"/>
</dbReference>
<reference evidence="2" key="1">
    <citation type="submission" date="2016-10" db="EMBL/GenBank/DDBJ databases">
        <authorList>
            <person name="Varghese N."/>
            <person name="Submissions S."/>
        </authorList>
    </citation>
    <scope>NUCLEOTIDE SEQUENCE [LARGE SCALE GENOMIC DNA]</scope>
    <source>
        <strain evidence="2">DSM 43163</strain>
    </source>
</reference>
<protein>
    <submittedName>
        <fullName evidence="1">Very-short-patch-repair endonuclease</fullName>
    </submittedName>
</protein>
<dbReference type="InterPro" id="IPR011335">
    <property type="entry name" value="Restrct_endonuc-II-like"/>
</dbReference>
<organism evidence="1 2">
    <name type="scientific">Thermomonospora echinospora</name>
    <dbReference type="NCBI Taxonomy" id="1992"/>
    <lineage>
        <taxon>Bacteria</taxon>
        <taxon>Bacillati</taxon>
        <taxon>Actinomycetota</taxon>
        <taxon>Actinomycetes</taxon>
        <taxon>Streptosporangiales</taxon>
        <taxon>Thermomonosporaceae</taxon>
        <taxon>Thermomonospora</taxon>
    </lineage>
</organism>
<keyword evidence="2" id="KW-1185">Reference proteome</keyword>